<organism evidence="3 4">
    <name type="scientific">Nocardioides thalensis</name>
    <dbReference type="NCBI Taxonomy" id="1914755"/>
    <lineage>
        <taxon>Bacteria</taxon>
        <taxon>Bacillati</taxon>
        <taxon>Actinomycetota</taxon>
        <taxon>Actinomycetes</taxon>
        <taxon>Propionibacteriales</taxon>
        <taxon>Nocardioidaceae</taxon>
        <taxon>Nocardioides</taxon>
    </lineage>
</organism>
<dbReference type="InterPro" id="IPR001387">
    <property type="entry name" value="Cro/C1-type_HTH"/>
</dbReference>
<keyword evidence="4" id="KW-1185">Reference proteome</keyword>
<dbReference type="AlphaFoldDB" id="A0A853C3H8"/>
<dbReference type="Gene3D" id="3.30.450.180">
    <property type="match status" value="1"/>
</dbReference>
<feature type="region of interest" description="Disordered" evidence="1">
    <location>
        <begin position="271"/>
        <end position="290"/>
    </location>
</feature>
<protein>
    <submittedName>
        <fullName evidence="3">Transcriptional regulator with XRE-family HTH domain</fullName>
    </submittedName>
</protein>
<dbReference type="EMBL" id="JACCFP010000001">
    <property type="protein sequence ID" value="NYJ02710.1"/>
    <property type="molecule type" value="Genomic_DNA"/>
</dbReference>
<dbReference type="PANTHER" id="PTHR35010">
    <property type="entry name" value="BLL4672 PROTEIN-RELATED"/>
    <property type="match status" value="1"/>
</dbReference>
<dbReference type="PROSITE" id="PS50943">
    <property type="entry name" value="HTH_CROC1"/>
    <property type="match status" value="1"/>
</dbReference>
<dbReference type="PANTHER" id="PTHR35010:SF2">
    <property type="entry name" value="BLL4672 PROTEIN"/>
    <property type="match status" value="1"/>
</dbReference>
<reference evidence="3 4" key="1">
    <citation type="submission" date="2020-07" db="EMBL/GenBank/DDBJ databases">
        <title>Sequencing the genomes of 1000 actinobacteria strains.</title>
        <authorList>
            <person name="Klenk H.-P."/>
        </authorList>
    </citation>
    <scope>NUCLEOTIDE SEQUENCE [LARGE SCALE GENOMIC DNA]</scope>
    <source>
        <strain evidence="3 4">DSM 103833</strain>
    </source>
</reference>
<dbReference type="Pfam" id="PF17765">
    <property type="entry name" value="MLTR_LBD"/>
    <property type="match status" value="1"/>
</dbReference>
<gene>
    <name evidence="3" type="ORF">HNR19_003408</name>
</gene>
<dbReference type="SMART" id="SM00530">
    <property type="entry name" value="HTH_XRE"/>
    <property type="match status" value="1"/>
</dbReference>
<dbReference type="GO" id="GO:0003677">
    <property type="term" value="F:DNA binding"/>
    <property type="evidence" value="ECO:0007669"/>
    <property type="project" value="InterPro"/>
</dbReference>
<dbReference type="SUPFAM" id="SSF47413">
    <property type="entry name" value="lambda repressor-like DNA-binding domains"/>
    <property type="match status" value="1"/>
</dbReference>
<accession>A0A853C3H8</accession>
<dbReference type="CDD" id="cd00093">
    <property type="entry name" value="HTH_XRE"/>
    <property type="match status" value="1"/>
</dbReference>
<comment type="caution">
    <text evidence="3">The sequence shown here is derived from an EMBL/GenBank/DDBJ whole genome shotgun (WGS) entry which is preliminary data.</text>
</comment>
<dbReference type="Gene3D" id="1.10.260.40">
    <property type="entry name" value="lambda repressor-like DNA-binding domains"/>
    <property type="match status" value="1"/>
</dbReference>
<evidence type="ECO:0000259" key="2">
    <source>
        <dbReference type="PROSITE" id="PS50943"/>
    </source>
</evidence>
<feature type="domain" description="HTH cro/C1-type" evidence="2">
    <location>
        <begin position="34"/>
        <end position="81"/>
    </location>
</feature>
<dbReference type="InterPro" id="IPR041413">
    <property type="entry name" value="MLTR_LBD"/>
</dbReference>
<sequence length="290" mass="30804">MIEGELGTFLRTRRESVRPEDVGLPRGERRRTPGLRRAEVATLAGISVEYLTRLEQGRDSRPSTQVVAAIADALRLDAADRMHLHHLVALSQGTELVCAAGCPDDAALPQEMAALLERLGTTPAAVIGPRTELVGWTDSFELLVGPLGMLEGEQPELVRYAFLEASARQAVPDWDTFADAQVAWLHLQRGGVEPEVVAELAAAAGQDFAARWAGRPTGPLDTGLRAVVHPEVGLVRLQPQVLLATGGLALAVHLPADAAADTALDRLVGRRPRGLRSAQPPAPAAHGSTA</sequence>
<dbReference type="Pfam" id="PF13560">
    <property type="entry name" value="HTH_31"/>
    <property type="match status" value="1"/>
</dbReference>
<evidence type="ECO:0000313" key="3">
    <source>
        <dbReference type="EMBL" id="NYJ02710.1"/>
    </source>
</evidence>
<dbReference type="RefSeq" id="WP_179669043.1">
    <property type="nucleotide sequence ID" value="NZ_JACCFP010000001.1"/>
</dbReference>
<proteinExistence type="predicted"/>
<evidence type="ECO:0000256" key="1">
    <source>
        <dbReference type="SAM" id="MobiDB-lite"/>
    </source>
</evidence>
<name>A0A853C3H8_9ACTN</name>
<evidence type="ECO:0000313" key="4">
    <source>
        <dbReference type="Proteomes" id="UP000530424"/>
    </source>
</evidence>
<dbReference type="Proteomes" id="UP000530424">
    <property type="component" value="Unassembled WGS sequence"/>
</dbReference>
<dbReference type="InterPro" id="IPR010982">
    <property type="entry name" value="Lambda_DNA-bd_dom_sf"/>
</dbReference>